<keyword evidence="1" id="KW-0812">Transmembrane</keyword>
<accession>A0A0G4HH45</accession>
<evidence type="ECO:0000313" key="2">
    <source>
        <dbReference type="EMBL" id="CEM43457.1"/>
    </source>
</evidence>
<sequence length="535" mass="60723">MKRLRLLLAPLRTSLERISDGRGGNVRVQRGGKSLCRRVLSLPWSFLFIAVALLSLFGQATHPLDSPICLEKQHAVNTISQVLGALALLGYVLSLCLCAVGRSVNASPLGNAEPPTKIQWQDVATHVLKFCLAWLLLLRLRRTFLFITRQLPERGCVIDDVTRAMYGVTPEDIPQRKGRFLITSLRLRGGTANRKYDSGFIESQIEMFRHCAAAHGYTWFDPVETWGPDPKKWETPLYDSLSAEEVLSVTPHLLKVVLLHKLVTDAHPDLPPYEWVVFSDFDVALPECRRVPLDVLVERDREAPENEPDPHIVFPLDYFGPQSSVPFRPQPLANFPMPDLPPALFDAKTYGENGNPPLFPQDREESTKAAEVWWERTSEIMDRWLKVHPKETMYRGDWQFWAGHDPLVPRIPLQEMNAGFFLFKRSPQAARFLESMWTLTKLGNGYGRTDVQTPLSRASAMPQYSSLIRVWPFCILNARLSSWVRTERWMREGGFVVHAAGDVKNPYGVMAVSACAQQPHGCKSIFSTPLWVDWT</sequence>
<organism evidence="2">
    <name type="scientific">Chromera velia CCMP2878</name>
    <dbReference type="NCBI Taxonomy" id="1169474"/>
    <lineage>
        <taxon>Eukaryota</taxon>
        <taxon>Sar</taxon>
        <taxon>Alveolata</taxon>
        <taxon>Colpodellida</taxon>
        <taxon>Chromeraceae</taxon>
        <taxon>Chromera</taxon>
    </lineage>
</organism>
<dbReference type="AlphaFoldDB" id="A0A0G4HH45"/>
<reference evidence="2" key="1">
    <citation type="submission" date="2014-11" db="EMBL/GenBank/DDBJ databases">
        <authorList>
            <person name="Otto D Thomas"/>
            <person name="Naeem Raeece"/>
        </authorList>
    </citation>
    <scope>NUCLEOTIDE SEQUENCE</scope>
</reference>
<feature type="transmembrane region" description="Helical" evidence="1">
    <location>
        <begin position="39"/>
        <end position="61"/>
    </location>
</feature>
<dbReference type="EMBL" id="CDMZ01002692">
    <property type="protein sequence ID" value="CEM43457.1"/>
    <property type="molecule type" value="Genomic_DNA"/>
</dbReference>
<name>A0A0G4HH45_9ALVE</name>
<protein>
    <submittedName>
        <fullName evidence="2">Uncharacterized protein</fullName>
    </submittedName>
</protein>
<gene>
    <name evidence="2" type="ORF">Cvel_27549</name>
</gene>
<evidence type="ECO:0000256" key="1">
    <source>
        <dbReference type="SAM" id="Phobius"/>
    </source>
</evidence>
<keyword evidence="1" id="KW-0472">Membrane</keyword>
<keyword evidence="1" id="KW-1133">Transmembrane helix</keyword>
<dbReference type="VEuPathDB" id="CryptoDB:Cvel_27549"/>
<proteinExistence type="predicted"/>